<gene>
    <name evidence="3" type="ORF">FW778_07480</name>
</gene>
<organism evidence="3 4">
    <name type="scientific">Ginsengibacter hankyongi</name>
    <dbReference type="NCBI Taxonomy" id="2607284"/>
    <lineage>
        <taxon>Bacteria</taxon>
        <taxon>Pseudomonadati</taxon>
        <taxon>Bacteroidota</taxon>
        <taxon>Chitinophagia</taxon>
        <taxon>Chitinophagales</taxon>
        <taxon>Chitinophagaceae</taxon>
        <taxon>Ginsengibacter</taxon>
    </lineage>
</organism>
<feature type="region of interest" description="Disordered" evidence="1">
    <location>
        <begin position="203"/>
        <end position="238"/>
    </location>
</feature>
<accession>A0A5J5ILH2</accession>
<feature type="compositionally biased region" description="Basic and acidic residues" evidence="1">
    <location>
        <begin position="216"/>
        <end position="229"/>
    </location>
</feature>
<reference evidence="3 4" key="1">
    <citation type="submission" date="2019-09" db="EMBL/GenBank/DDBJ databases">
        <title>Draft genome sequence of Ginsengibacter sp. BR5-29.</title>
        <authorList>
            <person name="Im W.-T."/>
        </authorList>
    </citation>
    <scope>NUCLEOTIDE SEQUENCE [LARGE SCALE GENOMIC DNA]</scope>
    <source>
        <strain evidence="3 4">BR5-29</strain>
    </source>
</reference>
<keyword evidence="2" id="KW-1133">Transmembrane helix</keyword>
<dbReference type="Proteomes" id="UP000326903">
    <property type="component" value="Unassembled WGS sequence"/>
</dbReference>
<proteinExistence type="predicted"/>
<feature type="transmembrane region" description="Helical" evidence="2">
    <location>
        <begin position="147"/>
        <end position="170"/>
    </location>
</feature>
<protein>
    <submittedName>
        <fullName evidence="3">Uncharacterized protein</fullName>
    </submittedName>
</protein>
<keyword evidence="2" id="KW-0472">Membrane</keyword>
<dbReference type="EMBL" id="VYQF01000001">
    <property type="protein sequence ID" value="KAA9041849.1"/>
    <property type="molecule type" value="Genomic_DNA"/>
</dbReference>
<comment type="caution">
    <text evidence="3">The sequence shown here is derived from an EMBL/GenBank/DDBJ whole genome shotgun (WGS) entry which is preliminary data.</text>
</comment>
<evidence type="ECO:0000256" key="1">
    <source>
        <dbReference type="SAM" id="MobiDB-lite"/>
    </source>
</evidence>
<keyword evidence="4" id="KW-1185">Reference proteome</keyword>
<sequence>MDINRNNYEEYFLLYADNELTDSEKAEVLMFVKQHKDLEEEFRMIHHTISKPDASVQLTDKSFLFRNDLEAFINKKNYEEVFVLYHDNELIEKEKLETEEFLSHHKELKDEFDLIGLARLTPESSVVFPNKKVLYKKEKSGKVVPLMFWRMLAAAVFIGFGLWITNLFFYKPGKSNVPTAHSIPAKNSSPIIEKNILPEKKTNEVVARSPVASDKNPGKETNDQQEKKSKALYQKNDNAVAKTVADKQKPKEENISNQLPEKINDAIVFNDNVNNLSKEEPSSLTKIDPSKELVSVQNEVPDDNEKSSPVSYARNASYVPDADNNNENYVFYDVTAEKFKKTKIGGFLKKVKRVVERSNPITRLLSGDDHQVVSN</sequence>
<name>A0A5J5ILH2_9BACT</name>
<evidence type="ECO:0000256" key="2">
    <source>
        <dbReference type="SAM" id="Phobius"/>
    </source>
</evidence>
<evidence type="ECO:0000313" key="3">
    <source>
        <dbReference type="EMBL" id="KAA9041849.1"/>
    </source>
</evidence>
<evidence type="ECO:0000313" key="4">
    <source>
        <dbReference type="Proteomes" id="UP000326903"/>
    </source>
</evidence>
<dbReference type="AlphaFoldDB" id="A0A5J5ILH2"/>
<dbReference type="RefSeq" id="WP_150413978.1">
    <property type="nucleotide sequence ID" value="NZ_VYQF01000001.1"/>
</dbReference>
<keyword evidence="2" id="KW-0812">Transmembrane</keyword>